<gene>
    <name evidence="1" type="ORF">GCM10023338_08020</name>
</gene>
<keyword evidence="2" id="KW-1185">Reference proteome</keyword>
<comment type="caution">
    <text evidence="1">The sequence shown here is derived from an EMBL/GenBank/DDBJ whole genome shotgun (WGS) entry which is preliminary data.</text>
</comment>
<reference evidence="2" key="1">
    <citation type="journal article" date="2019" name="Int. J. Syst. Evol. Microbiol.">
        <title>The Global Catalogue of Microorganisms (GCM) 10K type strain sequencing project: providing services to taxonomists for standard genome sequencing and annotation.</title>
        <authorList>
            <consortium name="The Broad Institute Genomics Platform"/>
            <consortium name="The Broad Institute Genome Sequencing Center for Infectious Disease"/>
            <person name="Wu L."/>
            <person name="Ma J."/>
        </authorList>
    </citation>
    <scope>NUCLEOTIDE SEQUENCE [LARGE SCALE GENOMIC DNA]</scope>
    <source>
        <strain evidence="2">JCM 18424</strain>
    </source>
</reference>
<evidence type="ECO:0000313" key="1">
    <source>
        <dbReference type="EMBL" id="GAA5096992.1"/>
    </source>
</evidence>
<sequence length="508" mass="55295">MKKTVLAVALPLIIYGCSDNNSAPIAEKFTSFEKNYLAATNTVIQQSADFSMGTMTYTAKLDQADDKIILKDNFNYSENQNRVLIQYNFSSDANVDLAKYNVKDGVAKIVGTTNGNITVEIPQTGDKVVIDNILANAKYEGELNEKNKAFGYTAKVENNTVPVLVSDTKVAEFTLTDLNNNLAIHFNDDYSAVKSFKSNFDGKGLNLKLVGPLAEEIQATVDATKLMSTSEYIASPLKYAATATVATLDLEFKSGKDSGKAKLSNLEAKTSLQENNEMISANVAYNIGGINIVKNQSAALDFGSLFVSTDIKGIKNIKNWKDLIEKANALSTQDPSDIDEAEAVNFLKDIANIFTKDTRIESVIENKLTIGDAVKVEVAFQGSEALVSALQQGPEAITASFEGKSPVELIDTFITEFKFKGTITEDYMIAQYEKFLTLNGQDTSKAKDEVKGGVQMVMMLVAMQTAPLGVSPVKFEEGTLFIDIAFKDGKWNINGTTLTTAEIFAAFQ</sequence>
<evidence type="ECO:0008006" key="3">
    <source>
        <dbReference type="Google" id="ProtNLM"/>
    </source>
</evidence>
<name>A0ABP9MNH6_9GAMM</name>
<protein>
    <recommendedName>
        <fullName evidence="3">Lipoprotein</fullName>
    </recommendedName>
</protein>
<dbReference type="RefSeq" id="WP_345667254.1">
    <property type="nucleotide sequence ID" value="NZ_BAABKE010000002.1"/>
</dbReference>
<proteinExistence type="predicted"/>
<dbReference type="Proteomes" id="UP001500631">
    <property type="component" value="Unassembled WGS sequence"/>
</dbReference>
<accession>A0ABP9MNH6</accession>
<dbReference type="PROSITE" id="PS51257">
    <property type="entry name" value="PROKAR_LIPOPROTEIN"/>
    <property type="match status" value="1"/>
</dbReference>
<organism evidence="1 2">
    <name type="scientific">Wohlfahrtiimonas larvae</name>
    <dbReference type="NCBI Taxonomy" id="1157986"/>
    <lineage>
        <taxon>Bacteria</taxon>
        <taxon>Pseudomonadati</taxon>
        <taxon>Pseudomonadota</taxon>
        <taxon>Gammaproteobacteria</taxon>
        <taxon>Cardiobacteriales</taxon>
        <taxon>Ignatzschineriaceae</taxon>
        <taxon>Wohlfahrtiimonas</taxon>
    </lineage>
</organism>
<evidence type="ECO:0000313" key="2">
    <source>
        <dbReference type="Proteomes" id="UP001500631"/>
    </source>
</evidence>
<dbReference type="EMBL" id="BAABKE010000002">
    <property type="protein sequence ID" value="GAA5096992.1"/>
    <property type="molecule type" value="Genomic_DNA"/>
</dbReference>